<accession>A0A9P8AMC1</accession>
<dbReference type="InterPro" id="IPR015943">
    <property type="entry name" value="WD40/YVTN_repeat-like_dom_sf"/>
</dbReference>
<dbReference type="Pfam" id="PF10282">
    <property type="entry name" value="Lactonase"/>
    <property type="match status" value="1"/>
</dbReference>
<keyword evidence="3" id="KW-0732">Signal</keyword>
<feature type="signal peptide" evidence="3">
    <location>
        <begin position="1"/>
        <end position="26"/>
    </location>
</feature>
<keyword evidence="5" id="KW-1185">Reference proteome</keyword>
<evidence type="ECO:0000256" key="3">
    <source>
        <dbReference type="SAM" id="SignalP"/>
    </source>
</evidence>
<dbReference type="RefSeq" id="XP_043034235.1">
    <property type="nucleotide sequence ID" value="XM_043187381.1"/>
</dbReference>
<name>A0A9P8AMC1_9AGAR</name>
<evidence type="ECO:0000256" key="1">
    <source>
        <dbReference type="ARBA" id="ARBA00005564"/>
    </source>
</evidence>
<dbReference type="Proteomes" id="UP000812287">
    <property type="component" value="Unassembled WGS sequence"/>
</dbReference>
<dbReference type="InterPro" id="IPR050282">
    <property type="entry name" value="Cycloisomerase_2"/>
</dbReference>
<dbReference type="SUPFAM" id="SSF51004">
    <property type="entry name" value="C-terminal (heme d1) domain of cytochrome cd1-nitrite reductase"/>
    <property type="match status" value="1"/>
</dbReference>
<dbReference type="InterPro" id="IPR011048">
    <property type="entry name" value="Haem_d1_sf"/>
</dbReference>
<dbReference type="PANTHER" id="PTHR30344:SF4">
    <property type="entry name" value="CYCLASE, PUTATIVE (AFU_ORTHOLOGUE AFUA_6G11580)-RELATED"/>
    <property type="match status" value="1"/>
</dbReference>
<evidence type="ECO:0000256" key="2">
    <source>
        <dbReference type="SAM" id="MobiDB-lite"/>
    </source>
</evidence>
<comment type="similarity">
    <text evidence="1">Belongs to the cycloisomerase 2 family.</text>
</comment>
<dbReference type="InterPro" id="IPR019405">
    <property type="entry name" value="Lactonase_7-beta_prop"/>
</dbReference>
<dbReference type="OrthoDB" id="1715191at2759"/>
<dbReference type="Gene3D" id="2.130.10.10">
    <property type="entry name" value="YVTN repeat-like/Quinoprotein amine dehydrogenase"/>
    <property type="match status" value="1"/>
</dbReference>
<evidence type="ECO:0000313" key="5">
    <source>
        <dbReference type="Proteomes" id="UP000812287"/>
    </source>
</evidence>
<evidence type="ECO:0000313" key="4">
    <source>
        <dbReference type="EMBL" id="KAG7440735.1"/>
    </source>
</evidence>
<dbReference type="GO" id="GO:0017057">
    <property type="term" value="F:6-phosphogluconolactonase activity"/>
    <property type="evidence" value="ECO:0007669"/>
    <property type="project" value="TreeGrafter"/>
</dbReference>
<dbReference type="EMBL" id="MU250567">
    <property type="protein sequence ID" value="KAG7440735.1"/>
    <property type="molecule type" value="Genomic_DNA"/>
</dbReference>
<dbReference type="PANTHER" id="PTHR30344">
    <property type="entry name" value="6-PHOSPHOGLUCONOLACTONASE-RELATED"/>
    <property type="match status" value="1"/>
</dbReference>
<evidence type="ECO:0008006" key="6">
    <source>
        <dbReference type="Google" id="ProtNLM"/>
    </source>
</evidence>
<protein>
    <recommendedName>
        <fullName evidence="6">Isomerase YbhE</fullName>
    </recommendedName>
</protein>
<sequence>MDIHILSGSFTSFSLFLLAFSPLNHSLRLLHTVPAVGPHQYIAQTPHAVYATTWASPPALHAWTLPSLAHIGSTPITATSSYITILDSHAYSVGGPTGEVHILDPATGAWKRKIQEILFVDSGKLDEADKTRKALRYGSHAIEFTGDGSYGFVPVLGTEEIHVFKRGTNGTLERVAKAKGHAGDGPRHVKVHPNGEVVYCVTEHSMFFLTFSKIGMLERCAQPTNWTYILLIQHLRHLSSSSLRSPSTLPVQPTPTGATRCYSRLQLTKFSRPLVEQRTSTRDTSLFFLSPHLVCLVARLSTTRPLPQEGKPTPSSCSQRLLSRPPL</sequence>
<gene>
    <name evidence="4" type="ORF">BT62DRAFT_937703</name>
</gene>
<feature type="chain" id="PRO_5040169831" description="Isomerase YbhE" evidence="3">
    <location>
        <begin position="27"/>
        <end position="327"/>
    </location>
</feature>
<proteinExistence type="inferred from homology"/>
<feature type="region of interest" description="Disordered" evidence="2">
    <location>
        <begin position="305"/>
        <end position="327"/>
    </location>
</feature>
<dbReference type="AlphaFoldDB" id="A0A9P8AMC1"/>
<dbReference type="GeneID" id="66109678"/>
<organism evidence="4 5">
    <name type="scientific">Guyanagaster necrorhizus</name>
    <dbReference type="NCBI Taxonomy" id="856835"/>
    <lineage>
        <taxon>Eukaryota</taxon>
        <taxon>Fungi</taxon>
        <taxon>Dikarya</taxon>
        <taxon>Basidiomycota</taxon>
        <taxon>Agaricomycotina</taxon>
        <taxon>Agaricomycetes</taxon>
        <taxon>Agaricomycetidae</taxon>
        <taxon>Agaricales</taxon>
        <taxon>Marasmiineae</taxon>
        <taxon>Physalacriaceae</taxon>
        <taxon>Guyanagaster</taxon>
    </lineage>
</organism>
<reference evidence="4" key="1">
    <citation type="submission" date="2020-11" db="EMBL/GenBank/DDBJ databases">
        <title>Adaptations for nitrogen fixation in a non-lichenized fungal sporocarp promotes dispersal by wood-feeding termites.</title>
        <authorList>
            <consortium name="DOE Joint Genome Institute"/>
            <person name="Koch R.A."/>
            <person name="Yoon G."/>
            <person name="Arayal U."/>
            <person name="Lail K."/>
            <person name="Amirebrahimi M."/>
            <person name="Labutti K."/>
            <person name="Lipzen A."/>
            <person name="Riley R."/>
            <person name="Barry K."/>
            <person name="Henrissat B."/>
            <person name="Grigoriev I.V."/>
            <person name="Herr J.R."/>
            <person name="Aime M.C."/>
        </authorList>
    </citation>
    <scope>NUCLEOTIDE SEQUENCE</scope>
    <source>
        <strain evidence="4">MCA 3950</strain>
    </source>
</reference>
<comment type="caution">
    <text evidence="4">The sequence shown here is derived from an EMBL/GenBank/DDBJ whole genome shotgun (WGS) entry which is preliminary data.</text>
</comment>